<sequence>MTPVIWPALVLLAEAVNHTYNSFRTGPLIPVDLGLSGMRTRLKSPDLYTIGWITALPIELAAATALLDEHHVAPEGFEQRPSDTNSYTWGRICEHNVVIASLPAGVYGITSAATTALNLIHSFPHIWIGLLVGIRGGIARPDLDYDIRLGDVVVSQPDVIRGICDYADSHKNDRWQRYAAAIAAAFAVELVEYVPVGQLEATQKVVEVIQSLNMEVCNLRTSIANIGRHISLDGLPNAKGASFDSHAEEHSPTCLPGTRMELLKDINRWVNDQNSKTIFWLNGMAGTGKSTIARTIAQMRHKRGDLGASFFFKRGETDRGSLAKFVPTVARRLAWNMPEVAPFIKNAADADSAIADKAVREQFEKLVQEPLLKATATLLSRPSVVIVVNALDECERDADIKCVLELFSTLRFACFLYVRVLVTSRPELPSIIKHDIAVFLRHEFNSIRENFNNLKEDWRLPVNWPTEADLIKLTMAAVPLFIYAATICRFVNDSCLGNPDKLLQSVLHHTSNNYASKLDITYSPVLKQQVVNRLGRERRNIIESFCLIVSTIITLVYTDLQ</sequence>
<dbReference type="AlphaFoldDB" id="A0A7S8HVV1"/>
<dbReference type="Gene3D" id="3.40.50.1580">
    <property type="entry name" value="Nucleoside phosphorylase domain"/>
    <property type="match status" value="2"/>
</dbReference>
<dbReference type="SUPFAM" id="SSF52540">
    <property type="entry name" value="P-loop containing nucleoside triphosphate hydrolases"/>
    <property type="match status" value="1"/>
</dbReference>
<evidence type="ECO:0000313" key="4">
    <source>
        <dbReference type="EMBL" id="QPC63173.1"/>
    </source>
</evidence>
<dbReference type="InterPro" id="IPR027417">
    <property type="entry name" value="P-loop_NTPase"/>
</dbReference>
<evidence type="ECO:0000256" key="2">
    <source>
        <dbReference type="SAM" id="SignalP"/>
    </source>
</evidence>
<protein>
    <recommendedName>
        <fullName evidence="3">Nephrocystin 3-like N-terminal domain-containing protein</fullName>
    </recommendedName>
</protein>
<dbReference type="InterPro" id="IPR035994">
    <property type="entry name" value="Nucleoside_phosphorylase_sf"/>
</dbReference>
<feature type="domain" description="Nephrocystin 3-like N-terminal" evidence="3">
    <location>
        <begin position="264"/>
        <end position="425"/>
    </location>
</feature>
<dbReference type="Proteomes" id="UP000663297">
    <property type="component" value="Chromosome 2"/>
</dbReference>
<dbReference type="PANTHER" id="PTHR46082">
    <property type="entry name" value="ATP/GTP-BINDING PROTEIN-RELATED"/>
    <property type="match status" value="1"/>
</dbReference>
<organism evidence="4 5">
    <name type="scientific">Fusarium culmorum</name>
    <dbReference type="NCBI Taxonomy" id="5516"/>
    <lineage>
        <taxon>Eukaryota</taxon>
        <taxon>Fungi</taxon>
        <taxon>Dikarya</taxon>
        <taxon>Ascomycota</taxon>
        <taxon>Pezizomycotina</taxon>
        <taxon>Sordariomycetes</taxon>
        <taxon>Hypocreomycetidae</taxon>
        <taxon>Hypocreales</taxon>
        <taxon>Nectriaceae</taxon>
        <taxon>Fusarium</taxon>
    </lineage>
</organism>
<dbReference type="InterPro" id="IPR053137">
    <property type="entry name" value="NLR-like"/>
</dbReference>
<dbReference type="Pfam" id="PF24883">
    <property type="entry name" value="NPHP3_N"/>
    <property type="match status" value="1"/>
</dbReference>
<dbReference type="GO" id="GO:0009116">
    <property type="term" value="P:nucleoside metabolic process"/>
    <property type="evidence" value="ECO:0007669"/>
    <property type="project" value="InterPro"/>
</dbReference>
<reference evidence="4" key="1">
    <citation type="submission" date="2020-11" db="EMBL/GenBank/DDBJ databases">
        <title>The chromosome-scale genome resource for two endophytic Fusarium species: F. culmorum and F. pseudograminearum.</title>
        <authorList>
            <person name="Yuan Z."/>
        </authorList>
    </citation>
    <scope>NUCLEOTIDE SEQUENCE</scope>
    <source>
        <strain evidence="4">Class2-1B</strain>
    </source>
</reference>
<dbReference type="GO" id="GO:0003824">
    <property type="term" value="F:catalytic activity"/>
    <property type="evidence" value="ECO:0007669"/>
    <property type="project" value="InterPro"/>
</dbReference>
<keyword evidence="2" id="KW-0732">Signal</keyword>
<dbReference type="EMBL" id="CP064748">
    <property type="protein sequence ID" value="QPC63173.1"/>
    <property type="molecule type" value="Genomic_DNA"/>
</dbReference>
<proteinExistence type="predicted"/>
<name>A0A7S8HVV1_FUSCU</name>
<keyword evidence="1" id="KW-0677">Repeat</keyword>
<gene>
    <name evidence="4" type="ORF">HYE67_005404</name>
</gene>
<evidence type="ECO:0000256" key="1">
    <source>
        <dbReference type="ARBA" id="ARBA00022737"/>
    </source>
</evidence>
<evidence type="ECO:0000259" key="3">
    <source>
        <dbReference type="Pfam" id="PF24883"/>
    </source>
</evidence>
<dbReference type="PANTHER" id="PTHR46082:SF11">
    <property type="entry name" value="AAA+ ATPASE DOMAIN-CONTAINING PROTEIN-RELATED"/>
    <property type="match status" value="1"/>
</dbReference>
<evidence type="ECO:0000313" key="5">
    <source>
        <dbReference type="Proteomes" id="UP000663297"/>
    </source>
</evidence>
<dbReference type="SUPFAM" id="SSF53167">
    <property type="entry name" value="Purine and uridine phosphorylases"/>
    <property type="match status" value="1"/>
</dbReference>
<accession>A0A7S8HVV1</accession>
<dbReference type="InterPro" id="IPR056884">
    <property type="entry name" value="NPHP3-like_N"/>
</dbReference>
<dbReference type="Gene3D" id="3.40.50.300">
    <property type="entry name" value="P-loop containing nucleotide triphosphate hydrolases"/>
    <property type="match status" value="1"/>
</dbReference>
<feature type="signal peptide" evidence="2">
    <location>
        <begin position="1"/>
        <end position="15"/>
    </location>
</feature>
<feature type="chain" id="PRO_5030633873" description="Nephrocystin 3-like N-terminal domain-containing protein" evidence="2">
    <location>
        <begin position="16"/>
        <end position="561"/>
    </location>
</feature>